<evidence type="ECO:0000313" key="2">
    <source>
        <dbReference type="Proteomes" id="UP000016936"/>
    </source>
</evidence>
<protein>
    <submittedName>
        <fullName evidence="1">Uncharacterized protein</fullName>
    </submittedName>
</protein>
<name>M2TGX7_COCH5</name>
<dbReference type="AlphaFoldDB" id="M2TGX7"/>
<dbReference type="HOGENOM" id="CLU_2903873_0_0_1"/>
<accession>M2TGX7</accession>
<dbReference type="Proteomes" id="UP000016936">
    <property type="component" value="Unassembled WGS sequence"/>
</dbReference>
<organism evidence="1 2">
    <name type="scientific">Cochliobolus heterostrophus (strain C5 / ATCC 48332 / race O)</name>
    <name type="common">Southern corn leaf blight fungus</name>
    <name type="synonym">Bipolaris maydis</name>
    <dbReference type="NCBI Taxonomy" id="701091"/>
    <lineage>
        <taxon>Eukaryota</taxon>
        <taxon>Fungi</taxon>
        <taxon>Dikarya</taxon>
        <taxon>Ascomycota</taxon>
        <taxon>Pezizomycotina</taxon>
        <taxon>Dothideomycetes</taxon>
        <taxon>Pleosporomycetidae</taxon>
        <taxon>Pleosporales</taxon>
        <taxon>Pleosporineae</taxon>
        <taxon>Pleosporaceae</taxon>
        <taxon>Bipolaris</taxon>
    </lineage>
</organism>
<dbReference type="EMBL" id="KB445587">
    <property type="protein sequence ID" value="EMD85754.1"/>
    <property type="molecule type" value="Genomic_DNA"/>
</dbReference>
<keyword evidence="2" id="KW-1185">Reference proteome</keyword>
<reference evidence="2" key="2">
    <citation type="journal article" date="2013" name="PLoS Genet.">
        <title>Comparative genome structure, secondary metabolite, and effector coding capacity across Cochliobolus pathogens.</title>
        <authorList>
            <person name="Condon B.J."/>
            <person name="Leng Y."/>
            <person name="Wu D."/>
            <person name="Bushley K.E."/>
            <person name="Ohm R.A."/>
            <person name="Otillar R."/>
            <person name="Martin J."/>
            <person name="Schackwitz W."/>
            <person name="Grimwood J."/>
            <person name="MohdZainudin N."/>
            <person name="Xue C."/>
            <person name="Wang R."/>
            <person name="Manning V.A."/>
            <person name="Dhillon B."/>
            <person name="Tu Z.J."/>
            <person name="Steffenson B.J."/>
            <person name="Salamov A."/>
            <person name="Sun H."/>
            <person name="Lowry S."/>
            <person name="LaButti K."/>
            <person name="Han J."/>
            <person name="Copeland A."/>
            <person name="Lindquist E."/>
            <person name="Barry K."/>
            <person name="Schmutz J."/>
            <person name="Baker S.E."/>
            <person name="Ciuffetti L.M."/>
            <person name="Grigoriev I.V."/>
            <person name="Zhong S."/>
            <person name="Turgeon B.G."/>
        </authorList>
    </citation>
    <scope>NUCLEOTIDE SEQUENCE [LARGE SCALE GENOMIC DNA]</scope>
    <source>
        <strain evidence="2">C5 / ATCC 48332 / race O</strain>
    </source>
</reference>
<gene>
    <name evidence="1" type="ORF">COCHEDRAFT_1024357</name>
</gene>
<proteinExistence type="predicted"/>
<dbReference type="OMA" id="PDASWKW"/>
<evidence type="ECO:0000313" key="1">
    <source>
        <dbReference type="EMBL" id="EMD85754.1"/>
    </source>
</evidence>
<reference evidence="1 2" key="1">
    <citation type="journal article" date="2012" name="PLoS Pathog.">
        <title>Diverse lifestyles and strategies of plant pathogenesis encoded in the genomes of eighteen Dothideomycetes fungi.</title>
        <authorList>
            <person name="Ohm R.A."/>
            <person name="Feau N."/>
            <person name="Henrissat B."/>
            <person name="Schoch C.L."/>
            <person name="Horwitz B.A."/>
            <person name="Barry K.W."/>
            <person name="Condon B.J."/>
            <person name="Copeland A.C."/>
            <person name="Dhillon B."/>
            <person name="Glaser F."/>
            <person name="Hesse C.N."/>
            <person name="Kosti I."/>
            <person name="LaButti K."/>
            <person name="Lindquist E.A."/>
            <person name="Lucas S."/>
            <person name="Salamov A.A."/>
            <person name="Bradshaw R.E."/>
            <person name="Ciuffetti L."/>
            <person name="Hamelin R.C."/>
            <person name="Kema G.H.J."/>
            <person name="Lawrence C."/>
            <person name="Scott J.A."/>
            <person name="Spatafora J.W."/>
            <person name="Turgeon B.G."/>
            <person name="de Wit P.J.G.M."/>
            <person name="Zhong S."/>
            <person name="Goodwin S.B."/>
            <person name="Grigoriev I.V."/>
        </authorList>
    </citation>
    <scope>NUCLEOTIDE SEQUENCE [LARGE SCALE GENOMIC DNA]</scope>
    <source>
        <strain evidence="2">C5 / ATCC 48332 / race O</strain>
    </source>
</reference>
<sequence>MFACLMKCVTNGYIGFKISIKLWAGPWPDASWKWNYKFKGSKETEATYRAIWASLRQFVLGA</sequence>